<sequence>MRHHLLTLAFLAAAATLWFFGLRDDAVLLIVGGILFEIVFWKRLFRRHKTR</sequence>
<keyword evidence="1" id="KW-0812">Transmembrane</keyword>
<name>A0A7Y2JYU7_9BURK</name>
<protein>
    <submittedName>
        <fullName evidence="2">Uncharacterized protein</fullName>
    </submittedName>
</protein>
<organism evidence="2 3">
    <name type="scientific">Telluria aromaticivorans</name>
    <dbReference type="NCBI Taxonomy" id="2725995"/>
    <lineage>
        <taxon>Bacteria</taxon>
        <taxon>Pseudomonadati</taxon>
        <taxon>Pseudomonadota</taxon>
        <taxon>Betaproteobacteria</taxon>
        <taxon>Burkholderiales</taxon>
        <taxon>Oxalobacteraceae</taxon>
        <taxon>Telluria group</taxon>
        <taxon>Telluria</taxon>
    </lineage>
</organism>
<keyword evidence="1" id="KW-1133">Transmembrane helix</keyword>
<proteinExistence type="predicted"/>
<keyword evidence="3" id="KW-1185">Reference proteome</keyword>
<feature type="transmembrane region" description="Helical" evidence="1">
    <location>
        <begin position="26"/>
        <end position="45"/>
    </location>
</feature>
<evidence type="ECO:0000256" key="1">
    <source>
        <dbReference type="SAM" id="Phobius"/>
    </source>
</evidence>
<dbReference type="AlphaFoldDB" id="A0A7Y2JYU7"/>
<accession>A0A7Y2JYU7</accession>
<dbReference type="RefSeq" id="WP_171083698.1">
    <property type="nucleotide sequence ID" value="NZ_JABAIV010000003.1"/>
</dbReference>
<keyword evidence="1" id="KW-0472">Membrane</keyword>
<gene>
    <name evidence="2" type="ORF">HGB41_09700</name>
</gene>
<evidence type="ECO:0000313" key="3">
    <source>
        <dbReference type="Proteomes" id="UP000533905"/>
    </source>
</evidence>
<dbReference type="Proteomes" id="UP000533905">
    <property type="component" value="Unassembled WGS sequence"/>
</dbReference>
<dbReference type="EMBL" id="JABAIV010000003">
    <property type="protein sequence ID" value="NNG23273.1"/>
    <property type="molecule type" value="Genomic_DNA"/>
</dbReference>
<evidence type="ECO:0000313" key="2">
    <source>
        <dbReference type="EMBL" id="NNG23273.1"/>
    </source>
</evidence>
<comment type="caution">
    <text evidence="2">The sequence shown here is derived from an EMBL/GenBank/DDBJ whole genome shotgun (WGS) entry which is preliminary data.</text>
</comment>
<reference evidence="2 3" key="1">
    <citation type="submission" date="2020-04" db="EMBL/GenBank/DDBJ databases">
        <title>Massilia sp. nov., a cold adapted bacteria isolated from Arctic soil.</title>
        <authorList>
            <person name="Son J."/>
            <person name="Ka J.-O."/>
        </authorList>
    </citation>
    <scope>NUCLEOTIDE SEQUENCE [LARGE SCALE GENOMIC DNA]</scope>
    <source>
        <strain evidence="2 3">ML15P13</strain>
    </source>
</reference>